<evidence type="ECO:0000256" key="2">
    <source>
        <dbReference type="ARBA" id="ARBA00022448"/>
    </source>
</evidence>
<evidence type="ECO:0000313" key="10">
    <source>
        <dbReference type="EMBL" id="MCT8986260.1"/>
    </source>
</evidence>
<gene>
    <name evidence="10" type="ORF">N4T56_06845</name>
</gene>
<dbReference type="PANTHER" id="PTHR40980">
    <property type="entry name" value="PLUG DOMAIN-CONTAINING PROTEIN"/>
    <property type="match status" value="1"/>
</dbReference>
<dbReference type="PANTHER" id="PTHR40980:SF3">
    <property type="entry name" value="TONB-DEPENDENT RECEPTOR-LIKE BETA-BARREL DOMAIN-CONTAINING PROTEIN"/>
    <property type="match status" value="1"/>
</dbReference>
<comment type="similarity">
    <text evidence="8">Belongs to the TonB-dependent receptor family.</text>
</comment>
<keyword evidence="7 8" id="KW-0998">Cell outer membrane</keyword>
<evidence type="ECO:0000256" key="8">
    <source>
        <dbReference type="PROSITE-ProRule" id="PRU01360"/>
    </source>
</evidence>
<evidence type="ECO:0000256" key="1">
    <source>
        <dbReference type="ARBA" id="ARBA00004571"/>
    </source>
</evidence>
<feature type="domain" description="TonB-dependent receptor-like beta-barrel" evidence="9">
    <location>
        <begin position="31"/>
        <end position="332"/>
    </location>
</feature>
<accession>A0ABT2P4E8</accession>
<dbReference type="PROSITE" id="PS52016">
    <property type="entry name" value="TONB_DEPENDENT_REC_3"/>
    <property type="match status" value="1"/>
</dbReference>
<proteinExistence type="inferred from homology"/>
<dbReference type="InterPro" id="IPR039426">
    <property type="entry name" value="TonB-dep_rcpt-like"/>
</dbReference>
<comment type="caution">
    <text evidence="10">The sequence shown here is derived from an EMBL/GenBank/DDBJ whole genome shotgun (WGS) entry which is preliminary data.</text>
</comment>
<name>A0ABT2P4E8_9GAMM</name>
<evidence type="ECO:0000256" key="6">
    <source>
        <dbReference type="ARBA" id="ARBA00023136"/>
    </source>
</evidence>
<dbReference type="InterPro" id="IPR036942">
    <property type="entry name" value="Beta-barrel_TonB_sf"/>
</dbReference>
<sequence length="366" mass="40492">MSIYLAQLTLVAISEEVSTVFVKANLETELFGLPVTGNVGIQAVHTDQSSDGTVATVEDGEVIVTPRTAGDSYVEWLPSLNLGFEVADGQMVRFAAARTLTRARMDKMNANVNFSYNQNPTDGVNWSGGAGNPELRPWLARQYDISYENYFSDQGYFALAVYYKDLENFVYDQQTELDFSTFLPQAPTDNPIGLVTQPQNGNGGYVQGIEASLSLDFGLFADQLEGFGTILSGSYNDSEVKETSDSEPQKLEGLSEKTFNATVYYENAGFEARISSRYRSDFLGEVTAISLTRVNVNVKAETVVDAQIGYDFTESGIDALYGLSVQFQVNNLTNEPFTSYTGDDQRLVRDYQNYGRNFMLGANYKF</sequence>
<dbReference type="Proteomes" id="UP001431192">
    <property type="component" value="Unassembled WGS sequence"/>
</dbReference>
<keyword evidence="10" id="KW-0675">Receptor</keyword>
<dbReference type="Pfam" id="PF00593">
    <property type="entry name" value="TonB_dep_Rec_b-barrel"/>
    <property type="match status" value="1"/>
</dbReference>
<evidence type="ECO:0000256" key="3">
    <source>
        <dbReference type="ARBA" id="ARBA00022452"/>
    </source>
</evidence>
<evidence type="ECO:0000256" key="4">
    <source>
        <dbReference type="ARBA" id="ARBA00022692"/>
    </source>
</evidence>
<evidence type="ECO:0000259" key="9">
    <source>
        <dbReference type="Pfam" id="PF00593"/>
    </source>
</evidence>
<dbReference type="EMBL" id="JAODOQ010000001">
    <property type="protein sequence ID" value="MCT8986260.1"/>
    <property type="molecule type" value="Genomic_DNA"/>
</dbReference>
<keyword evidence="2 8" id="KW-0813">Transport</keyword>
<keyword evidence="11" id="KW-1185">Reference proteome</keyword>
<evidence type="ECO:0000256" key="5">
    <source>
        <dbReference type="ARBA" id="ARBA00023077"/>
    </source>
</evidence>
<dbReference type="SUPFAM" id="SSF56935">
    <property type="entry name" value="Porins"/>
    <property type="match status" value="1"/>
</dbReference>
<evidence type="ECO:0000313" key="11">
    <source>
        <dbReference type="Proteomes" id="UP001431192"/>
    </source>
</evidence>
<keyword evidence="4 8" id="KW-0812">Transmembrane</keyword>
<keyword evidence="3 8" id="KW-1134">Transmembrane beta strand</keyword>
<protein>
    <submittedName>
        <fullName evidence="10">TonB-dependent receptor</fullName>
    </submittedName>
</protein>
<comment type="subcellular location">
    <subcellularLocation>
        <location evidence="1 8">Cell outer membrane</location>
        <topology evidence="1 8">Multi-pass membrane protein</topology>
    </subcellularLocation>
</comment>
<keyword evidence="6 8" id="KW-0472">Membrane</keyword>
<keyword evidence="5" id="KW-0798">TonB box</keyword>
<evidence type="ECO:0000256" key="7">
    <source>
        <dbReference type="ARBA" id="ARBA00023237"/>
    </source>
</evidence>
<dbReference type="InterPro" id="IPR000531">
    <property type="entry name" value="Beta-barrel_TonB"/>
</dbReference>
<reference evidence="10" key="1">
    <citation type="submission" date="2022-09" db="EMBL/GenBank/DDBJ databases">
        <title>Shewanella sp. KJ10-1 sp.nov, isolated from marine algae.</title>
        <authorList>
            <person name="Butt M."/>
            <person name="Lee J.K."/>
            <person name="Kim J.M."/>
            <person name="Choi D.G."/>
        </authorList>
    </citation>
    <scope>NUCLEOTIDE SEQUENCE</scope>
    <source>
        <strain evidence="10">KJ10-1</strain>
    </source>
</reference>
<organism evidence="10 11">
    <name type="scientific">Shewanella phaeophyticola</name>
    <dbReference type="NCBI Taxonomy" id="2978345"/>
    <lineage>
        <taxon>Bacteria</taxon>
        <taxon>Pseudomonadati</taxon>
        <taxon>Pseudomonadota</taxon>
        <taxon>Gammaproteobacteria</taxon>
        <taxon>Alteromonadales</taxon>
        <taxon>Shewanellaceae</taxon>
        <taxon>Shewanella</taxon>
    </lineage>
</organism>
<dbReference type="Gene3D" id="2.40.170.20">
    <property type="entry name" value="TonB-dependent receptor, beta-barrel domain"/>
    <property type="match status" value="1"/>
</dbReference>